<name>A0AAX2TKQ9_NEIGO</name>
<dbReference type="InterPro" id="IPR015995">
    <property type="entry name" value="MlrC_N"/>
</dbReference>
<sequence length="127" mass="14200">ELVGIESPLWPKTYTGSGWITQEAYRTFTGKMIAGLKEEGPFDGVYLCLHGAMAVRDVPRPEADLARQVREVVGRSAFIAATFDPHGNEDEAFLEQADMAFAVKYFPHYDAHLQGERAARMLVRAIR</sequence>
<dbReference type="AlphaFoldDB" id="A0AAX2TKQ9"/>
<accession>A0AAX2TKQ9</accession>
<feature type="non-terminal residue" evidence="2">
    <location>
        <position position="1"/>
    </location>
</feature>
<dbReference type="Pfam" id="PF07364">
    <property type="entry name" value="DUF1485"/>
    <property type="match status" value="1"/>
</dbReference>
<feature type="non-terminal residue" evidence="2">
    <location>
        <position position="127"/>
    </location>
</feature>
<dbReference type="RefSeq" id="WP_146710834.1">
    <property type="nucleotide sequence ID" value="NZ_SUQX01000429.1"/>
</dbReference>
<dbReference type="Proteomes" id="UP000307092">
    <property type="component" value="Unassembled WGS sequence"/>
</dbReference>
<comment type="caution">
    <text evidence="2">The sequence shown here is derived from an EMBL/GenBank/DDBJ whole genome shotgun (WGS) entry which is preliminary data.</text>
</comment>
<organism evidence="2 3">
    <name type="scientific">Neisseria gonorrhoeae</name>
    <dbReference type="NCBI Taxonomy" id="485"/>
    <lineage>
        <taxon>Bacteria</taxon>
        <taxon>Pseudomonadati</taxon>
        <taxon>Pseudomonadota</taxon>
        <taxon>Betaproteobacteria</taxon>
        <taxon>Neisseriales</taxon>
        <taxon>Neisseriaceae</taxon>
        <taxon>Neisseria</taxon>
    </lineage>
</organism>
<proteinExistence type="predicted"/>
<feature type="domain" description="Microcystin LR degradation protein MlrC N-terminal" evidence="1">
    <location>
        <begin position="16"/>
        <end position="127"/>
    </location>
</feature>
<evidence type="ECO:0000313" key="2">
    <source>
        <dbReference type="EMBL" id="TJX00162.1"/>
    </source>
</evidence>
<reference evidence="2 3" key="1">
    <citation type="submission" date="2019-04" db="EMBL/GenBank/DDBJ databases">
        <title>The CDC panel for molecular diagnostics of ciprofloxacin resistance and its use for research and clinical development.</title>
        <authorList>
            <person name="Liu H."/>
            <person name="Tang K."/>
            <person name="Pham C."/>
            <person name="Schmerer M."/>
        </authorList>
    </citation>
    <scope>NUCLEOTIDE SEQUENCE [LARGE SCALE GENOMIC DNA]</scope>
    <source>
        <strain evidence="2 3">LRRBGS_0742</strain>
    </source>
</reference>
<gene>
    <name evidence="2" type="ORF">E8M63_14765</name>
</gene>
<protein>
    <submittedName>
        <fullName evidence="2">M81 family metallopeptidase</fullName>
    </submittedName>
</protein>
<dbReference type="EMBL" id="SUQX01000429">
    <property type="protein sequence ID" value="TJX00162.1"/>
    <property type="molecule type" value="Genomic_DNA"/>
</dbReference>
<evidence type="ECO:0000259" key="1">
    <source>
        <dbReference type="Pfam" id="PF07364"/>
    </source>
</evidence>
<evidence type="ECO:0000313" key="3">
    <source>
        <dbReference type="Proteomes" id="UP000307092"/>
    </source>
</evidence>